<gene>
    <name evidence="2" type="ORF">BO72DRAFT_298487</name>
</gene>
<evidence type="ECO:0000313" key="3">
    <source>
        <dbReference type="Proteomes" id="UP000249789"/>
    </source>
</evidence>
<protein>
    <submittedName>
        <fullName evidence="2">Uncharacterized protein</fullName>
    </submittedName>
</protein>
<dbReference type="Proteomes" id="UP000249789">
    <property type="component" value="Unassembled WGS sequence"/>
</dbReference>
<name>A0A8G1RFP1_9EURO</name>
<dbReference type="GeneID" id="63857756"/>
<evidence type="ECO:0000256" key="1">
    <source>
        <dbReference type="SAM" id="MobiDB-lite"/>
    </source>
</evidence>
<dbReference type="RefSeq" id="XP_040795905.1">
    <property type="nucleotide sequence ID" value="XM_040940423.1"/>
</dbReference>
<keyword evidence="3" id="KW-1185">Reference proteome</keyword>
<feature type="compositionally biased region" description="Basic and acidic residues" evidence="1">
    <location>
        <begin position="111"/>
        <end position="122"/>
    </location>
</feature>
<proteinExistence type="predicted"/>
<evidence type="ECO:0000313" key="2">
    <source>
        <dbReference type="EMBL" id="RAK71893.1"/>
    </source>
</evidence>
<feature type="region of interest" description="Disordered" evidence="1">
    <location>
        <begin position="111"/>
        <end position="131"/>
    </location>
</feature>
<dbReference type="EMBL" id="KZ824707">
    <property type="protein sequence ID" value="RAK71893.1"/>
    <property type="molecule type" value="Genomic_DNA"/>
</dbReference>
<sequence length="214" mass="24056">MLDSFAVLPFPLSDIASNSPTGQSVYKVLYSTVQTIITPTTFLLHLPSSSMIQVESKGRTGGRWGKGKYDCHGIGGPMYDAWSGQFVEFFFFDSAQVLLINAFFRWCPRPDRPSDRHSDTQPERNTNQDSSSLRLLPTLTLSLPTYPYVHRLSLCPFLSWLSTYLPPQTSQCLRFRDVSIFLSLSRRTILALLSALCSRSLPPSLLPPTSWCLP</sequence>
<dbReference type="VEuPathDB" id="FungiDB:BO72DRAFT_298487"/>
<organism evidence="2 3">
    <name type="scientific">Aspergillus fijiensis CBS 313.89</name>
    <dbReference type="NCBI Taxonomy" id="1448319"/>
    <lineage>
        <taxon>Eukaryota</taxon>
        <taxon>Fungi</taxon>
        <taxon>Dikarya</taxon>
        <taxon>Ascomycota</taxon>
        <taxon>Pezizomycotina</taxon>
        <taxon>Eurotiomycetes</taxon>
        <taxon>Eurotiomycetidae</taxon>
        <taxon>Eurotiales</taxon>
        <taxon>Aspergillaceae</taxon>
        <taxon>Aspergillus</taxon>
    </lineage>
</organism>
<accession>A0A8G1RFP1</accession>
<reference evidence="2 3" key="1">
    <citation type="submission" date="2018-02" db="EMBL/GenBank/DDBJ databases">
        <title>The genomes of Aspergillus section Nigri reveals drivers in fungal speciation.</title>
        <authorList>
            <consortium name="DOE Joint Genome Institute"/>
            <person name="Vesth T.C."/>
            <person name="Nybo J."/>
            <person name="Theobald S."/>
            <person name="Brandl J."/>
            <person name="Frisvad J.C."/>
            <person name="Nielsen K.F."/>
            <person name="Lyhne E.K."/>
            <person name="Kogle M.E."/>
            <person name="Kuo A."/>
            <person name="Riley R."/>
            <person name="Clum A."/>
            <person name="Nolan M."/>
            <person name="Lipzen A."/>
            <person name="Salamov A."/>
            <person name="Henrissat B."/>
            <person name="Wiebenga A."/>
            <person name="De vries R.P."/>
            <person name="Grigoriev I.V."/>
            <person name="Mortensen U.H."/>
            <person name="Andersen M.R."/>
            <person name="Baker S.E."/>
        </authorList>
    </citation>
    <scope>NUCLEOTIDE SEQUENCE [LARGE SCALE GENOMIC DNA]</scope>
    <source>
        <strain evidence="2 3">CBS 313.89</strain>
    </source>
</reference>
<dbReference type="AlphaFoldDB" id="A0A8G1RFP1"/>